<dbReference type="PANTHER" id="PTHR30097">
    <property type="entry name" value="CATION EFFLUX SYSTEM PROTEIN CUSB"/>
    <property type="match status" value="1"/>
</dbReference>
<keyword evidence="2" id="KW-0732">Signal</keyword>
<dbReference type="GO" id="GO:0030288">
    <property type="term" value="C:outer membrane-bounded periplasmic space"/>
    <property type="evidence" value="ECO:0007669"/>
    <property type="project" value="TreeGrafter"/>
</dbReference>
<dbReference type="KEGG" id="oca:OCAR_7450"/>
<dbReference type="PANTHER" id="PTHR30097:SF4">
    <property type="entry name" value="SLR6042 PROTEIN"/>
    <property type="match status" value="1"/>
</dbReference>
<reference evidence="5 6" key="1">
    <citation type="journal article" date="2011" name="J. Bacteriol.">
        <title>Complete genome sequences of the chemolithoautotrophic Oligotropha carboxidovorans strains OM4 and OM5.</title>
        <authorList>
            <person name="Volland S."/>
            <person name="Rachinger M."/>
            <person name="Strittmatter A."/>
            <person name="Daniel R."/>
            <person name="Gottschalk G."/>
            <person name="Meyer O."/>
        </authorList>
    </citation>
    <scope>NUCLEOTIDE SEQUENCE [LARGE SCALE GENOMIC DNA]</scope>
    <source>
        <strain evidence="6">ATCC 49405 / DSM 1227 / KCTC 32145 / OM5</strain>
    </source>
</reference>
<dbReference type="Gene3D" id="2.40.30.170">
    <property type="match status" value="1"/>
</dbReference>
<dbReference type="InterPro" id="IPR051909">
    <property type="entry name" value="MFP_Cation_Efflux"/>
</dbReference>
<evidence type="ECO:0000313" key="5">
    <source>
        <dbReference type="EMBL" id="AEI05405.1"/>
    </source>
</evidence>
<evidence type="ECO:0000259" key="4">
    <source>
        <dbReference type="Pfam" id="PF25973"/>
    </source>
</evidence>
<dbReference type="InterPro" id="IPR058647">
    <property type="entry name" value="BSH_CzcB-like"/>
</dbReference>
<dbReference type="Proteomes" id="UP000007730">
    <property type="component" value="Chromosome"/>
</dbReference>
<dbReference type="SUPFAM" id="SSF111369">
    <property type="entry name" value="HlyD-like secretion proteins"/>
    <property type="match status" value="1"/>
</dbReference>
<dbReference type="PATRIC" id="fig|504832.7.peg.714"/>
<keyword evidence="1" id="KW-0813">Transport</keyword>
<dbReference type="Pfam" id="PF25954">
    <property type="entry name" value="Beta-barrel_RND_2"/>
    <property type="match status" value="1"/>
</dbReference>
<feature type="chain" id="PRO_5002846951" evidence="2">
    <location>
        <begin position="29"/>
        <end position="373"/>
    </location>
</feature>
<dbReference type="EMBL" id="CP002826">
    <property type="protein sequence ID" value="AEI05405.1"/>
    <property type="molecule type" value="Genomic_DNA"/>
</dbReference>
<dbReference type="GO" id="GO:0060003">
    <property type="term" value="P:copper ion export"/>
    <property type="evidence" value="ECO:0007669"/>
    <property type="project" value="TreeGrafter"/>
</dbReference>
<evidence type="ECO:0000259" key="3">
    <source>
        <dbReference type="Pfam" id="PF25954"/>
    </source>
</evidence>
<feature type="domain" description="CusB-like beta-barrel" evidence="3">
    <location>
        <begin position="225"/>
        <end position="294"/>
    </location>
</feature>
<name>B6JJF9_AFIC5</name>
<dbReference type="RefSeq" id="WP_012564578.1">
    <property type="nucleotide sequence ID" value="NC_011386.1"/>
</dbReference>
<dbReference type="Gene3D" id="1.10.287.470">
    <property type="entry name" value="Helix hairpin bin"/>
    <property type="match status" value="1"/>
</dbReference>
<organism evidence="5 6">
    <name type="scientific">Afipia carboxidovorans (strain ATCC 49405 / DSM 1227 / KCTC 32145 / OM5)</name>
    <name type="common">Oligotropha carboxidovorans</name>
    <dbReference type="NCBI Taxonomy" id="504832"/>
    <lineage>
        <taxon>Bacteria</taxon>
        <taxon>Pseudomonadati</taxon>
        <taxon>Pseudomonadota</taxon>
        <taxon>Alphaproteobacteria</taxon>
        <taxon>Hyphomicrobiales</taxon>
        <taxon>Nitrobacteraceae</taxon>
        <taxon>Afipia</taxon>
    </lineage>
</organism>
<dbReference type="InterPro" id="IPR058792">
    <property type="entry name" value="Beta-barrel_RND_2"/>
</dbReference>
<keyword evidence="6" id="KW-1185">Reference proteome</keyword>
<dbReference type="HOGENOM" id="CLU_018816_13_0_5"/>
<evidence type="ECO:0000313" key="6">
    <source>
        <dbReference type="Proteomes" id="UP000007730"/>
    </source>
</evidence>
<protein>
    <submittedName>
        <fullName evidence="5">Membrane fusion protein</fullName>
    </submittedName>
</protein>
<feature type="domain" description="CzcB-like barrel-sandwich hybrid" evidence="4">
    <location>
        <begin position="74"/>
        <end position="221"/>
    </location>
</feature>
<dbReference type="STRING" id="504832.OCA5_c06820"/>
<sequence length="373" mass="39199">MQLIFRSILSGALVAATVVTALATLASATEQELMLNPEQIHSLGIRTAHPVPSPTDQTVPFSAAIVIPTPHLWVVSTPIAGMVTSLAAARGEQVLRGQPLVTMESPAFVSLQRDYLHALAQDALQNLQLRRNRELLAGRAVPQRVVEASETEARQADIALTERRQMLRLSGMSEAALARLTDEAAISPSLTVVAPESGTIVDFTISPGVRLEQSSPLLKIARLSPLWVEIAVPATTVGAVKVGARVDVEGYDTPGKVVLVSATTDPATQTVLVRAEIANDGTLRPGQAASARIGYASQAESAWQIPAGAMARRGETASVFVATEAGFRIVPVKVIAEDQDHLHVFGALTSEDALAVSGLSALRGMLLGLGSGE</sequence>
<evidence type="ECO:0000256" key="1">
    <source>
        <dbReference type="ARBA" id="ARBA00022448"/>
    </source>
</evidence>
<dbReference type="GO" id="GO:0015679">
    <property type="term" value="P:plasma membrane copper ion transport"/>
    <property type="evidence" value="ECO:0007669"/>
    <property type="project" value="TreeGrafter"/>
</dbReference>
<proteinExistence type="predicted"/>
<dbReference type="AlphaFoldDB" id="B6JJF9"/>
<accession>B6JJF9</accession>
<dbReference type="Gene3D" id="2.40.50.100">
    <property type="match status" value="1"/>
</dbReference>
<gene>
    <name evidence="5" type="ordered locus">OCA5_c06820</name>
</gene>
<dbReference type="OrthoDB" id="9806939at2"/>
<evidence type="ECO:0000256" key="2">
    <source>
        <dbReference type="SAM" id="SignalP"/>
    </source>
</evidence>
<dbReference type="KEGG" id="ocg:OCA5_c06820"/>
<dbReference type="GO" id="GO:0046914">
    <property type="term" value="F:transition metal ion binding"/>
    <property type="evidence" value="ECO:0007669"/>
    <property type="project" value="TreeGrafter"/>
</dbReference>
<dbReference type="Pfam" id="PF25973">
    <property type="entry name" value="BSH_CzcB"/>
    <property type="match status" value="1"/>
</dbReference>
<dbReference type="Gene3D" id="2.40.420.20">
    <property type="match status" value="1"/>
</dbReference>
<dbReference type="eggNOG" id="COG0845">
    <property type="taxonomic scope" value="Bacteria"/>
</dbReference>
<feature type="signal peptide" evidence="2">
    <location>
        <begin position="1"/>
        <end position="28"/>
    </location>
</feature>